<comment type="caution">
    <text evidence="5">The sequence shown here is derived from an EMBL/GenBank/DDBJ whole genome shotgun (WGS) entry which is preliminary data.</text>
</comment>
<evidence type="ECO:0000256" key="1">
    <source>
        <dbReference type="ARBA" id="ARBA00023015"/>
    </source>
</evidence>
<name>A0AAV3UK51_9EURY</name>
<keyword evidence="6" id="KW-1185">Reference proteome</keyword>
<dbReference type="Proteomes" id="UP001501729">
    <property type="component" value="Unassembled WGS sequence"/>
</dbReference>
<dbReference type="InterPro" id="IPR013324">
    <property type="entry name" value="RNA_pol_sigma_r3/r4-like"/>
</dbReference>
<keyword evidence="1" id="KW-0805">Transcription regulation</keyword>
<gene>
    <name evidence="5" type="ORF">GCM10025751_33520</name>
</gene>
<keyword evidence="2" id="KW-0804">Transcription</keyword>
<evidence type="ECO:0000259" key="4">
    <source>
        <dbReference type="Pfam" id="PF24278"/>
    </source>
</evidence>
<dbReference type="EMBL" id="BAABKX010000014">
    <property type="protein sequence ID" value="GAA5054700.1"/>
    <property type="molecule type" value="Genomic_DNA"/>
</dbReference>
<evidence type="ECO:0000313" key="6">
    <source>
        <dbReference type="Proteomes" id="UP001501729"/>
    </source>
</evidence>
<evidence type="ECO:0000259" key="3">
    <source>
        <dbReference type="Pfam" id="PF04967"/>
    </source>
</evidence>
<proteinExistence type="predicted"/>
<dbReference type="Pfam" id="PF24278">
    <property type="entry name" value="HVO_0513_N"/>
    <property type="match status" value="1"/>
</dbReference>
<accession>A0AAV3UK51</accession>
<dbReference type="AlphaFoldDB" id="A0AAV3UK51"/>
<dbReference type="Pfam" id="PF04967">
    <property type="entry name" value="HTH_10"/>
    <property type="match status" value="1"/>
</dbReference>
<sequence length="207" mass="23273">MQVHPIDDLFAQSDDLTVEAIRYVSPVHEGMYVELLELRGDLERARTLLTESPDAIEFDVVGSGGRGVVYLQCRTAGLVDKLISLLHEHELVLDWPMRYIDTTDSQGLQLTVLGTDEAIRTAASELPNGIHLRLERLGEYRPSAGRLSSMLTERQLELFELAVREGYYEVPRRTTHRNLAETLDISTGTVSEHLQRIEAKLISGYLG</sequence>
<feature type="domain" description="HVO-0513-like N-terminal" evidence="4">
    <location>
        <begin position="4"/>
        <end position="140"/>
    </location>
</feature>
<evidence type="ECO:0008006" key="7">
    <source>
        <dbReference type="Google" id="ProtNLM"/>
    </source>
</evidence>
<reference evidence="5 6" key="1">
    <citation type="journal article" date="2019" name="Int. J. Syst. Evol. Microbiol.">
        <title>The Global Catalogue of Microorganisms (GCM) 10K type strain sequencing project: providing services to taxonomists for standard genome sequencing and annotation.</title>
        <authorList>
            <consortium name="The Broad Institute Genomics Platform"/>
            <consortium name="The Broad Institute Genome Sequencing Center for Infectious Disease"/>
            <person name="Wu L."/>
            <person name="Ma J."/>
        </authorList>
    </citation>
    <scope>NUCLEOTIDE SEQUENCE [LARGE SCALE GENOMIC DNA]</scope>
    <source>
        <strain evidence="5 6">JCM 17504</strain>
    </source>
</reference>
<dbReference type="InterPro" id="IPR007050">
    <property type="entry name" value="HTH_bacterioopsin"/>
</dbReference>
<feature type="domain" description="HTH bat-type" evidence="3">
    <location>
        <begin position="151"/>
        <end position="202"/>
    </location>
</feature>
<organism evidence="5 6">
    <name type="scientific">Haladaptatus pallidirubidus</name>
    <dbReference type="NCBI Taxonomy" id="1008152"/>
    <lineage>
        <taxon>Archaea</taxon>
        <taxon>Methanobacteriati</taxon>
        <taxon>Methanobacteriota</taxon>
        <taxon>Stenosarchaea group</taxon>
        <taxon>Halobacteria</taxon>
        <taxon>Halobacteriales</taxon>
        <taxon>Haladaptataceae</taxon>
        <taxon>Haladaptatus</taxon>
    </lineage>
</organism>
<dbReference type="PANTHER" id="PTHR34236:SF1">
    <property type="entry name" value="DIMETHYL SULFOXIDE REDUCTASE TRANSCRIPTIONAL ACTIVATOR"/>
    <property type="match status" value="1"/>
</dbReference>
<dbReference type="InterPro" id="IPR036388">
    <property type="entry name" value="WH-like_DNA-bd_sf"/>
</dbReference>
<evidence type="ECO:0000313" key="5">
    <source>
        <dbReference type="EMBL" id="GAA5054700.1"/>
    </source>
</evidence>
<dbReference type="SUPFAM" id="SSF88659">
    <property type="entry name" value="Sigma3 and sigma4 domains of RNA polymerase sigma factors"/>
    <property type="match status" value="1"/>
</dbReference>
<dbReference type="PANTHER" id="PTHR34236">
    <property type="entry name" value="DIMETHYL SULFOXIDE REDUCTASE TRANSCRIPTIONAL ACTIVATOR"/>
    <property type="match status" value="1"/>
</dbReference>
<protein>
    <recommendedName>
        <fullName evidence="7">HTH DNA binding domain-containing protein</fullName>
    </recommendedName>
</protein>
<evidence type="ECO:0000256" key="2">
    <source>
        <dbReference type="ARBA" id="ARBA00023163"/>
    </source>
</evidence>
<dbReference type="Gene3D" id="1.10.10.10">
    <property type="entry name" value="Winged helix-like DNA-binding domain superfamily/Winged helix DNA-binding domain"/>
    <property type="match status" value="1"/>
</dbReference>
<dbReference type="InterPro" id="IPR056493">
    <property type="entry name" value="HVO_0513_N"/>
</dbReference>